<keyword evidence="4" id="KW-0966">Cell projection</keyword>
<evidence type="ECO:0000256" key="3">
    <source>
        <dbReference type="ARBA" id="ARBA00023212"/>
    </source>
</evidence>
<comment type="similarity">
    <text evidence="5">Belongs to the CFAP91 family.</text>
</comment>
<evidence type="ECO:0000256" key="1">
    <source>
        <dbReference type="ARBA" id="ARBA00004430"/>
    </source>
</evidence>
<keyword evidence="3" id="KW-0206">Cytoskeleton</keyword>
<dbReference type="InterPro" id="IPR032840">
    <property type="entry name" value="CFAP91_dom"/>
</dbReference>
<evidence type="ECO:0000256" key="6">
    <source>
        <dbReference type="ARBA" id="ARBA00029555"/>
    </source>
</evidence>
<evidence type="ECO:0000259" key="9">
    <source>
        <dbReference type="Pfam" id="PF14738"/>
    </source>
</evidence>
<dbReference type="AlphaFoldDB" id="A0A8S3YZM8"/>
<comment type="subcellular location">
    <subcellularLocation>
        <location evidence="1">Cytoplasm</location>
        <location evidence="1">Cytoskeleton</location>
        <location evidence="1">Cilium axoneme</location>
    </subcellularLocation>
</comment>
<keyword evidence="11" id="KW-1185">Reference proteome</keyword>
<dbReference type="Pfam" id="PF14738">
    <property type="entry name" value="CFAP91"/>
    <property type="match status" value="1"/>
</dbReference>
<reference evidence="10" key="1">
    <citation type="submission" date="2021-04" db="EMBL/GenBank/DDBJ databases">
        <authorList>
            <consortium name="Molecular Ecology Group"/>
        </authorList>
    </citation>
    <scope>NUCLEOTIDE SEQUENCE</scope>
</reference>
<evidence type="ECO:0000256" key="4">
    <source>
        <dbReference type="ARBA" id="ARBA00023273"/>
    </source>
</evidence>
<dbReference type="GO" id="GO:0005930">
    <property type="term" value="C:axoneme"/>
    <property type="evidence" value="ECO:0007669"/>
    <property type="project" value="UniProtKB-SubCell"/>
</dbReference>
<evidence type="ECO:0000256" key="8">
    <source>
        <dbReference type="SAM" id="MobiDB-lite"/>
    </source>
</evidence>
<feature type="compositionally biased region" description="Polar residues" evidence="8">
    <location>
        <begin position="141"/>
        <end position="152"/>
    </location>
</feature>
<name>A0A8S3YZM8_9EUPU</name>
<feature type="coiled-coil region" evidence="7">
    <location>
        <begin position="619"/>
        <end position="646"/>
    </location>
</feature>
<sequence>MATTTRTITRALSKDTRTLDCIYDENYIECSKRDYDRMSYKARAQASSFERVPVFKNMFSELQHYPCCQLKVNCPFPAHLTPVWRSGAYRNTQSWIRYQTLNSYIPPRTPIPNSTDYNKMVVHRSDAEVYNSGPSVKPSRQETLLKQSQLPHSSIEDDCPKTVETQTDYRDSEAQTDPFSPLYVVPTGDAPELISLATLSWGKGLPAGLAEVQMIGRLRGKRAWEAILRGVKNSSEMKERRRVMIMIEANEWLTREQQIERLQEARLKVTKRLLLQREEFHQKKIMKKLDKIWAVKQKEKESALKKIRREHVSEIRRILRHRAPVPRTSFKRNIAKEYADPSSQVYAPMTRLGRFMDRNSQLYVVTSKHLSTYEGLLDLEASLPDFVLKPRVTIPPPPRSMRRSRIHVRPCTSNVTFEESTEVVDINFEEEGSQSSNSYSSRPSRFSKFRLMNENLEELTSQQSKGEGSRKSTLKQLQTSFQVNQTVTQPSTPESKMFPDNDVDESQKLAVTLIQQLIRGRSVQNKMFEGKERYRDLISEVKASLLFDTATNQTVKQHKQHVTETLHEQRARNEHKESLVNDALQELESKSVGECLDFLSKELLRLEEERRIHAFAIICERQRRERELAEGRIRQQEMRRRDEEDEIFKEILKTHQCSVDGYLDQVISATLDHTADEQSKLEIQRQAETINDLAYDCEKYRDQIMSEEIAADLVHSFLIPEAKKKFIREKVRRNQRRFLIAAHEEIYLMENPFLGNDSLLAFTTLS</sequence>
<dbReference type="InterPro" id="IPR026720">
    <property type="entry name" value="CFAP91"/>
</dbReference>
<evidence type="ECO:0000256" key="2">
    <source>
        <dbReference type="ARBA" id="ARBA00022490"/>
    </source>
</evidence>
<comment type="caution">
    <text evidence="10">The sequence shown here is derived from an EMBL/GenBank/DDBJ whole genome shotgun (WGS) entry which is preliminary data.</text>
</comment>
<dbReference type="OrthoDB" id="567787at2759"/>
<gene>
    <name evidence="10" type="ORF">CUNI_LOCUS6238</name>
</gene>
<proteinExistence type="inferred from homology"/>
<accession>A0A8S3YZM8</accession>
<dbReference type="PANTHER" id="PTHR22455">
    <property type="entry name" value="CILIA- AND FLAGELLA-ASSOCIATED PROTEIN 91"/>
    <property type="match status" value="1"/>
</dbReference>
<dbReference type="PANTHER" id="PTHR22455:SF10">
    <property type="entry name" value="CILIA- AND FLAGELLA-ASSOCIATED PROTEIN 91"/>
    <property type="match status" value="1"/>
</dbReference>
<dbReference type="EMBL" id="CAJHNH020000950">
    <property type="protein sequence ID" value="CAG5120680.1"/>
    <property type="molecule type" value="Genomic_DNA"/>
</dbReference>
<feature type="domain" description="CFAP91" evidence="9">
    <location>
        <begin position="165"/>
        <end position="317"/>
    </location>
</feature>
<keyword evidence="7" id="KW-0175">Coiled coil</keyword>
<evidence type="ECO:0000256" key="5">
    <source>
        <dbReference type="ARBA" id="ARBA00029468"/>
    </source>
</evidence>
<dbReference type="Proteomes" id="UP000678393">
    <property type="component" value="Unassembled WGS sequence"/>
</dbReference>
<protein>
    <recommendedName>
        <fullName evidence="6">Cilia- and flagella-associated protein 91</fullName>
    </recommendedName>
</protein>
<feature type="region of interest" description="Disordered" evidence="8">
    <location>
        <begin position="131"/>
        <end position="159"/>
    </location>
</feature>
<organism evidence="10 11">
    <name type="scientific">Candidula unifasciata</name>
    <dbReference type="NCBI Taxonomy" id="100452"/>
    <lineage>
        <taxon>Eukaryota</taxon>
        <taxon>Metazoa</taxon>
        <taxon>Spiralia</taxon>
        <taxon>Lophotrochozoa</taxon>
        <taxon>Mollusca</taxon>
        <taxon>Gastropoda</taxon>
        <taxon>Heterobranchia</taxon>
        <taxon>Euthyneura</taxon>
        <taxon>Panpulmonata</taxon>
        <taxon>Eupulmonata</taxon>
        <taxon>Stylommatophora</taxon>
        <taxon>Helicina</taxon>
        <taxon>Helicoidea</taxon>
        <taxon>Geomitridae</taxon>
        <taxon>Candidula</taxon>
    </lineage>
</organism>
<evidence type="ECO:0000313" key="11">
    <source>
        <dbReference type="Proteomes" id="UP000678393"/>
    </source>
</evidence>
<keyword evidence="2" id="KW-0963">Cytoplasm</keyword>
<evidence type="ECO:0000256" key="7">
    <source>
        <dbReference type="SAM" id="Coils"/>
    </source>
</evidence>
<evidence type="ECO:0000313" key="10">
    <source>
        <dbReference type="EMBL" id="CAG5120680.1"/>
    </source>
</evidence>